<evidence type="ECO:0000313" key="2">
    <source>
        <dbReference type="Proteomes" id="UP001283361"/>
    </source>
</evidence>
<comment type="caution">
    <text evidence="1">The sequence shown here is derived from an EMBL/GenBank/DDBJ whole genome shotgun (WGS) entry which is preliminary data.</text>
</comment>
<gene>
    <name evidence="1" type="ORF">RRG08_028627</name>
</gene>
<accession>A0AAE0ZSW9</accession>
<organism evidence="1 2">
    <name type="scientific">Elysia crispata</name>
    <name type="common">lettuce slug</name>
    <dbReference type="NCBI Taxonomy" id="231223"/>
    <lineage>
        <taxon>Eukaryota</taxon>
        <taxon>Metazoa</taxon>
        <taxon>Spiralia</taxon>
        <taxon>Lophotrochozoa</taxon>
        <taxon>Mollusca</taxon>
        <taxon>Gastropoda</taxon>
        <taxon>Heterobranchia</taxon>
        <taxon>Euthyneura</taxon>
        <taxon>Panpulmonata</taxon>
        <taxon>Sacoglossa</taxon>
        <taxon>Placobranchoidea</taxon>
        <taxon>Plakobranchidae</taxon>
        <taxon>Elysia</taxon>
    </lineage>
</organism>
<reference evidence="1" key="1">
    <citation type="journal article" date="2023" name="G3 (Bethesda)">
        <title>A reference genome for the long-term kleptoplast-retaining sea slug Elysia crispata morphotype clarki.</title>
        <authorList>
            <person name="Eastman K.E."/>
            <person name="Pendleton A.L."/>
            <person name="Shaikh M.A."/>
            <person name="Suttiyut T."/>
            <person name="Ogas R."/>
            <person name="Tomko P."/>
            <person name="Gavelis G."/>
            <person name="Widhalm J.R."/>
            <person name="Wisecaver J.H."/>
        </authorList>
    </citation>
    <scope>NUCLEOTIDE SEQUENCE</scope>
    <source>
        <strain evidence="1">ECLA1</strain>
    </source>
</reference>
<keyword evidence="2" id="KW-1185">Reference proteome</keyword>
<evidence type="ECO:0000313" key="1">
    <source>
        <dbReference type="EMBL" id="KAK3774441.1"/>
    </source>
</evidence>
<protein>
    <submittedName>
        <fullName evidence="1">Uncharacterized protein</fullName>
    </submittedName>
</protein>
<dbReference type="EMBL" id="JAWDGP010003411">
    <property type="protein sequence ID" value="KAK3774441.1"/>
    <property type="molecule type" value="Genomic_DNA"/>
</dbReference>
<sequence>MIVLEERCGIFYSKRSLDLTVSPLQQMLTFRQ</sequence>
<name>A0AAE0ZSW9_9GAST</name>
<dbReference type="AlphaFoldDB" id="A0AAE0ZSW9"/>
<proteinExistence type="predicted"/>
<dbReference type="Proteomes" id="UP001283361">
    <property type="component" value="Unassembled WGS sequence"/>
</dbReference>